<sequence>MKTAMVYVVKKPVVASKVGDDSSSTRLHLLAKIMGATMVKERIVAGNSGVMVANIGDSLVLQRTKRLVDLNADFNMEFVVLSINGWVDLVSIQTFSTPIQLGGVIKAYRTYNKDIYYSDIIVFQNCACPLDKSK</sequence>
<evidence type="ECO:0000313" key="2">
    <source>
        <dbReference type="Proteomes" id="UP001314170"/>
    </source>
</evidence>
<protein>
    <submittedName>
        <fullName evidence="1">Uncharacterized protein</fullName>
    </submittedName>
</protein>
<name>A0AAV1S831_9ROSI</name>
<gene>
    <name evidence="1" type="ORF">DCAF_LOCUS18955</name>
</gene>
<keyword evidence="2" id="KW-1185">Reference proteome</keyword>
<dbReference type="EMBL" id="CAWUPB010001173">
    <property type="protein sequence ID" value="CAK7346282.1"/>
    <property type="molecule type" value="Genomic_DNA"/>
</dbReference>
<reference evidence="1 2" key="1">
    <citation type="submission" date="2024-01" db="EMBL/GenBank/DDBJ databases">
        <authorList>
            <person name="Waweru B."/>
        </authorList>
    </citation>
    <scope>NUCLEOTIDE SEQUENCE [LARGE SCALE GENOMIC DNA]</scope>
</reference>
<comment type="caution">
    <text evidence="1">The sequence shown here is derived from an EMBL/GenBank/DDBJ whole genome shotgun (WGS) entry which is preliminary data.</text>
</comment>
<accession>A0AAV1S831</accession>
<evidence type="ECO:0000313" key="1">
    <source>
        <dbReference type="EMBL" id="CAK7346282.1"/>
    </source>
</evidence>
<organism evidence="1 2">
    <name type="scientific">Dovyalis caffra</name>
    <dbReference type="NCBI Taxonomy" id="77055"/>
    <lineage>
        <taxon>Eukaryota</taxon>
        <taxon>Viridiplantae</taxon>
        <taxon>Streptophyta</taxon>
        <taxon>Embryophyta</taxon>
        <taxon>Tracheophyta</taxon>
        <taxon>Spermatophyta</taxon>
        <taxon>Magnoliopsida</taxon>
        <taxon>eudicotyledons</taxon>
        <taxon>Gunneridae</taxon>
        <taxon>Pentapetalae</taxon>
        <taxon>rosids</taxon>
        <taxon>fabids</taxon>
        <taxon>Malpighiales</taxon>
        <taxon>Salicaceae</taxon>
        <taxon>Flacourtieae</taxon>
        <taxon>Dovyalis</taxon>
    </lineage>
</organism>
<dbReference type="Proteomes" id="UP001314170">
    <property type="component" value="Unassembled WGS sequence"/>
</dbReference>
<proteinExistence type="predicted"/>
<dbReference type="AlphaFoldDB" id="A0AAV1S831"/>